<protein>
    <submittedName>
        <fullName evidence="5">WGS project CAEQ00000000 data, annotated contig 881</fullName>
    </submittedName>
</protein>
<dbReference type="GO" id="GO:0006511">
    <property type="term" value="P:ubiquitin-dependent protein catabolic process"/>
    <property type="evidence" value="ECO:0007669"/>
    <property type="project" value="InterPro"/>
</dbReference>
<dbReference type="EMBL" id="CAEQ01002693">
    <property type="protein sequence ID" value="CCD17378.1"/>
    <property type="molecule type" value="Genomic_DNA"/>
</dbReference>
<dbReference type="InterPro" id="IPR045093">
    <property type="entry name" value="Cullin"/>
</dbReference>
<dbReference type="Pfam" id="PF00888">
    <property type="entry name" value="Cullin"/>
    <property type="match status" value="1"/>
</dbReference>
<dbReference type="PANTHER" id="PTHR11932">
    <property type="entry name" value="CULLIN"/>
    <property type="match status" value="1"/>
</dbReference>
<comment type="similarity">
    <text evidence="1 2 3">Belongs to the cullin family.</text>
</comment>
<dbReference type="SMART" id="SM00884">
    <property type="entry name" value="Cullin_Nedd8"/>
    <property type="match status" value="1"/>
</dbReference>
<feature type="domain" description="Cullin family profile" evidence="4">
    <location>
        <begin position="431"/>
        <end position="653"/>
    </location>
</feature>
<dbReference type="SMART" id="SM00182">
    <property type="entry name" value="CULLIN"/>
    <property type="match status" value="1"/>
</dbReference>
<dbReference type="OMA" id="FWINQQF"/>
<dbReference type="InterPro" id="IPR036390">
    <property type="entry name" value="WH_DNA-bd_sf"/>
</dbReference>
<dbReference type="Proteomes" id="UP000000702">
    <property type="component" value="Unassembled WGS sequence"/>
</dbReference>
<dbReference type="SUPFAM" id="SSF74788">
    <property type="entry name" value="Cullin repeat-like"/>
    <property type="match status" value="1"/>
</dbReference>
<dbReference type="InterPro" id="IPR036388">
    <property type="entry name" value="WH-like_DNA-bd_sf"/>
</dbReference>
<keyword evidence="6" id="KW-1185">Reference proteome</keyword>
<organism evidence="5 6">
    <name type="scientific">Trypanosoma congolense (strain IL3000)</name>
    <dbReference type="NCBI Taxonomy" id="1068625"/>
    <lineage>
        <taxon>Eukaryota</taxon>
        <taxon>Discoba</taxon>
        <taxon>Euglenozoa</taxon>
        <taxon>Kinetoplastea</taxon>
        <taxon>Metakinetoplastina</taxon>
        <taxon>Trypanosomatida</taxon>
        <taxon>Trypanosomatidae</taxon>
        <taxon>Trypanosoma</taxon>
        <taxon>Nannomonas</taxon>
    </lineage>
</organism>
<dbReference type="SUPFAM" id="SSF75632">
    <property type="entry name" value="Cullin homology domain"/>
    <property type="match status" value="1"/>
</dbReference>
<dbReference type="AlphaFoldDB" id="F9WJ74"/>
<evidence type="ECO:0000259" key="4">
    <source>
        <dbReference type="PROSITE" id="PS50069"/>
    </source>
</evidence>
<dbReference type="Gene3D" id="1.20.1310.10">
    <property type="entry name" value="Cullin Repeats"/>
    <property type="match status" value="4"/>
</dbReference>
<dbReference type="PROSITE" id="PS50069">
    <property type="entry name" value="CULLIN_2"/>
    <property type="match status" value="1"/>
</dbReference>
<evidence type="ECO:0000313" key="5">
    <source>
        <dbReference type="EMBL" id="CCD17378.1"/>
    </source>
</evidence>
<dbReference type="InterPro" id="IPR036317">
    <property type="entry name" value="Cullin_homology_sf"/>
</dbReference>
<accession>F9WJ74</accession>
<evidence type="ECO:0000313" key="6">
    <source>
        <dbReference type="Proteomes" id="UP000000702"/>
    </source>
</evidence>
<reference evidence="5 6" key="2">
    <citation type="journal article" date="2012" name="Proc. Natl. Acad. Sci. U.S.A.">
        <title>Antigenic diversity is generated by distinct evolutionary mechanisms in African trypanosome species.</title>
        <authorList>
            <person name="Jackson A.P."/>
            <person name="Berry A."/>
            <person name="Aslett M."/>
            <person name="Allison H.C."/>
            <person name="Burton P."/>
            <person name="Vavrova-Anderson J."/>
            <person name="Brown R."/>
            <person name="Browne H."/>
            <person name="Corton N."/>
            <person name="Hauser H."/>
            <person name="Gamble J."/>
            <person name="Gilderthorp R."/>
            <person name="Marcello L."/>
            <person name="McQuillan J."/>
            <person name="Otto T.D."/>
            <person name="Quail M.A."/>
            <person name="Sanders M.J."/>
            <person name="van Tonder A."/>
            <person name="Ginger M.L."/>
            <person name="Field M.C."/>
            <person name="Barry J.D."/>
            <person name="Hertz-Fowler C."/>
            <person name="Berriman M."/>
        </authorList>
    </citation>
    <scope>NUCLEOTIDE SEQUENCE [LARGE SCALE GENOMIC DNA]</scope>
    <source>
        <strain evidence="5 6">IL3000</strain>
    </source>
</reference>
<proteinExistence type="inferred from homology"/>
<comment type="caution">
    <text evidence="5">The sequence shown here is derived from an EMBL/GenBank/DDBJ whole genome shotgun (WGS) entry which is preliminary data.</text>
</comment>
<dbReference type="VEuPathDB" id="TriTrypDB:TcIL3000_0_22010"/>
<dbReference type="GO" id="GO:0031625">
    <property type="term" value="F:ubiquitin protein ligase binding"/>
    <property type="evidence" value="ECO:0007669"/>
    <property type="project" value="InterPro"/>
</dbReference>
<evidence type="ECO:0000256" key="2">
    <source>
        <dbReference type="PROSITE-ProRule" id="PRU00330"/>
    </source>
</evidence>
<dbReference type="Pfam" id="PF10557">
    <property type="entry name" value="Cullin_Nedd8"/>
    <property type="match status" value="1"/>
</dbReference>
<sequence>MMRQTTYGDDNSYEATRTHSASLGTAPTGFHSLWSNVSSICETILSWDTSPDFSGQHALQQLLHAYTLVYSLVSSPFSDSPALVITSGSQHNVFRNNAESIQTLVVYHRLCEMIRIRLSNVVEIRLREAASAPHPFLLETYIKEWGRFITAVNMLRSVFSYLHGPWQKYGLPSDHNMLPTEVVALSSWGSMISKTELGEALTKQVFILVGKDRLKRLTDKEARVLQGVGCALTLLADSRSNLYTTLIEERHLSLLSEYCKNKVTRMKEESPESYVKEALNIFIDEVERANRLLMGSSVQPVVQRISEVIIDGELEFLDDFIYVSIIESKHSQLRQLHTLLSKSENGLKRLKDKFRNCVAKEGLRRIDLACKEVGRCAGDVYRAALKTVISVYRYFTVPMDAFGGDTSFERELIEGLQSVLSASSELDVHTRLGQEVARFAHNKLNLLNPGEGCEENTNDINDIVILFRVLSVKTSFVEAYPLYFSRRLMSDTYHVESEKLLMHKIVSTKECSNDFIHKCETMLNDVTESSESLLRRFREEAEDTLMELEDFEFIPKVLSSYTWPVFSPDPLLTIPAALQVKLCNFQAFYSQACPKRHITYVNRLSHGILRLNLPCGAPVPNLNLHVGLRHLPIAELFNHRTEWDLEELLRAIKTDNTAIYVQAINEFSKHGILEVHDDEGGEVKGLWDVLPRHRVSLGRSPDTRKRKLVLLELEYEREPKLGAAAAGEFTSDHLDHSHSVADQMISLSTQAMLIRIFKVQGTASFMQLLEKTGELSPPHLKPTPQQIKAALEFLISRDYVFRDAEDGDTFVYIV</sequence>
<dbReference type="InterPro" id="IPR016158">
    <property type="entry name" value="Cullin_homology"/>
</dbReference>
<dbReference type="Gene3D" id="1.10.10.10">
    <property type="entry name" value="Winged helix-like DNA-binding domain superfamily/Winged helix DNA-binding domain"/>
    <property type="match status" value="1"/>
</dbReference>
<name>F9WJ74_TRYCI</name>
<dbReference type="InterPro" id="IPR016159">
    <property type="entry name" value="Cullin_repeat-like_dom_sf"/>
</dbReference>
<dbReference type="Gene3D" id="3.30.230.130">
    <property type="entry name" value="Cullin, Chain C, Domain 2"/>
    <property type="match status" value="1"/>
</dbReference>
<dbReference type="InterPro" id="IPR001373">
    <property type="entry name" value="Cullin_N"/>
</dbReference>
<gene>
    <name evidence="5" type="ORF">TCIL3000_0_22010</name>
</gene>
<evidence type="ECO:0000256" key="1">
    <source>
        <dbReference type="ARBA" id="ARBA00006019"/>
    </source>
</evidence>
<reference evidence="6" key="1">
    <citation type="submission" date="2011-07" db="EMBL/GenBank/DDBJ databases">
        <title>Divergent evolution of antigenic variation in African trypanosomes.</title>
        <authorList>
            <person name="Jackson A.P."/>
            <person name="Berry A."/>
            <person name="Allison H.C."/>
            <person name="Burton P."/>
            <person name="Anderson J."/>
            <person name="Aslett M."/>
            <person name="Brown R."/>
            <person name="Corton N."/>
            <person name="Harris D."/>
            <person name="Hauser H."/>
            <person name="Gamble J."/>
            <person name="Gilderthorp R."/>
            <person name="McQuillan J."/>
            <person name="Quail M.A."/>
            <person name="Sanders M."/>
            <person name="Van Tonder A."/>
            <person name="Ginger M.L."/>
            <person name="Donelson J.E."/>
            <person name="Field M.C."/>
            <person name="Barry J.D."/>
            <person name="Berriman M."/>
            <person name="Hertz-Fowler C."/>
        </authorList>
    </citation>
    <scope>NUCLEOTIDE SEQUENCE [LARGE SCALE GENOMIC DNA]</scope>
    <source>
        <strain evidence="6">IL3000</strain>
    </source>
</reference>
<dbReference type="InterPro" id="IPR019559">
    <property type="entry name" value="Cullin_neddylation_domain"/>
</dbReference>
<evidence type="ECO:0000256" key="3">
    <source>
        <dbReference type="RuleBase" id="RU003829"/>
    </source>
</evidence>
<dbReference type="SUPFAM" id="SSF46785">
    <property type="entry name" value="Winged helix' DNA-binding domain"/>
    <property type="match status" value="1"/>
</dbReference>